<protein>
    <recommendedName>
        <fullName evidence="3">RHS repeat-associated core domain-containing protein</fullName>
    </recommendedName>
</protein>
<dbReference type="Gene3D" id="2.180.10.10">
    <property type="entry name" value="RHS repeat-associated core"/>
    <property type="match status" value="1"/>
</dbReference>
<accession>A0A1F4U9A3</accession>
<proteinExistence type="predicted"/>
<dbReference type="Proteomes" id="UP000177025">
    <property type="component" value="Unassembled WGS sequence"/>
</dbReference>
<reference evidence="1 2" key="1">
    <citation type="journal article" date="2016" name="Nat. Commun.">
        <title>Thousands of microbial genomes shed light on interconnected biogeochemical processes in an aquifer system.</title>
        <authorList>
            <person name="Anantharaman K."/>
            <person name="Brown C.T."/>
            <person name="Hug L.A."/>
            <person name="Sharon I."/>
            <person name="Castelle C.J."/>
            <person name="Probst A.J."/>
            <person name="Thomas B.C."/>
            <person name="Singh A."/>
            <person name="Wilkins M.J."/>
            <person name="Karaoz U."/>
            <person name="Brodie E.L."/>
            <person name="Williams K.H."/>
            <person name="Hubbard S.S."/>
            <person name="Banfield J.F."/>
        </authorList>
    </citation>
    <scope>NUCLEOTIDE SEQUENCE [LARGE SCALE GENOMIC DNA]</scope>
</reference>
<dbReference type="PANTHER" id="PTHR32305">
    <property type="match status" value="1"/>
</dbReference>
<organism evidence="1 2">
    <name type="scientific">candidate division WOR-3 bacterium RBG_13_43_14</name>
    <dbReference type="NCBI Taxonomy" id="1802590"/>
    <lineage>
        <taxon>Bacteria</taxon>
        <taxon>Bacteria division WOR-3</taxon>
    </lineage>
</organism>
<dbReference type="InterPro" id="IPR022385">
    <property type="entry name" value="Rhs_assc_core"/>
</dbReference>
<name>A0A1F4U9A3_UNCW3</name>
<evidence type="ECO:0000313" key="1">
    <source>
        <dbReference type="EMBL" id="OGC41514.1"/>
    </source>
</evidence>
<dbReference type="AlphaFoldDB" id="A0A1F4U9A3"/>
<gene>
    <name evidence="1" type="ORF">A2Y85_03740</name>
</gene>
<dbReference type="NCBIfam" id="TIGR03696">
    <property type="entry name" value="Rhs_assc_core"/>
    <property type="match status" value="1"/>
</dbReference>
<dbReference type="EMBL" id="MEUM01000104">
    <property type="protein sequence ID" value="OGC41514.1"/>
    <property type="molecule type" value="Genomic_DNA"/>
</dbReference>
<evidence type="ECO:0000313" key="2">
    <source>
        <dbReference type="Proteomes" id="UP000177025"/>
    </source>
</evidence>
<sequence>MTNESGNFERSYLYEEFGNLEADYGSVDNHYLYTGQEYDDEIVEVALYNLRARYYAPEIGRLISEDLMLPGLAGFPFGINKYIYVMNNPLNATDPSGHIPQSECKTTILHFFRYHQTRSWNT</sequence>
<dbReference type="InterPro" id="IPR050708">
    <property type="entry name" value="T6SS_VgrG/RHS"/>
</dbReference>
<comment type="caution">
    <text evidence="1">The sequence shown here is derived from an EMBL/GenBank/DDBJ whole genome shotgun (WGS) entry which is preliminary data.</text>
</comment>
<evidence type="ECO:0008006" key="3">
    <source>
        <dbReference type="Google" id="ProtNLM"/>
    </source>
</evidence>
<dbReference type="PANTHER" id="PTHR32305:SF15">
    <property type="entry name" value="PROTEIN RHSA-RELATED"/>
    <property type="match status" value="1"/>
</dbReference>